<organism evidence="6 7">
    <name type="scientific">Necator americanus</name>
    <name type="common">Human hookworm</name>
    <dbReference type="NCBI Taxonomy" id="51031"/>
    <lineage>
        <taxon>Eukaryota</taxon>
        <taxon>Metazoa</taxon>
        <taxon>Ecdysozoa</taxon>
        <taxon>Nematoda</taxon>
        <taxon>Chromadorea</taxon>
        <taxon>Rhabditida</taxon>
        <taxon>Rhabditina</taxon>
        <taxon>Rhabditomorpha</taxon>
        <taxon>Strongyloidea</taxon>
        <taxon>Ancylostomatidae</taxon>
        <taxon>Bunostominae</taxon>
        <taxon>Necator</taxon>
    </lineage>
</organism>
<evidence type="ECO:0008006" key="8">
    <source>
        <dbReference type="Google" id="ProtNLM"/>
    </source>
</evidence>
<feature type="region of interest" description="Disordered" evidence="5">
    <location>
        <begin position="97"/>
        <end position="168"/>
    </location>
</feature>
<reference evidence="6 7" key="1">
    <citation type="submission" date="2023-08" db="EMBL/GenBank/DDBJ databases">
        <title>A Necator americanus chromosomal reference genome.</title>
        <authorList>
            <person name="Ilik V."/>
            <person name="Petrzelkova K.J."/>
            <person name="Pardy F."/>
            <person name="Fuh T."/>
            <person name="Niatou-Singa F.S."/>
            <person name="Gouil Q."/>
            <person name="Baker L."/>
            <person name="Ritchie M.E."/>
            <person name="Jex A.R."/>
            <person name="Gazzola D."/>
            <person name="Li H."/>
            <person name="Toshio Fujiwara R."/>
            <person name="Zhan B."/>
            <person name="Aroian R.V."/>
            <person name="Pafco B."/>
            <person name="Schwarz E.M."/>
        </authorList>
    </citation>
    <scope>NUCLEOTIDE SEQUENCE [LARGE SCALE GENOMIC DNA]</scope>
    <source>
        <strain evidence="6 7">Aroian</strain>
        <tissue evidence="6">Whole animal</tissue>
    </source>
</reference>
<evidence type="ECO:0000256" key="3">
    <source>
        <dbReference type="ARBA" id="ARBA00023203"/>
    </source>
</evidence>
<evidence type="ECO:0000256" key="5">
    <source>
        <dbReference type="SAM" id="MobiDB-lite"/>
    </source>
</evidence>
<dbReference type="Gene3D" id="6.10.140.1750">
    <property type="match status" value="1"/>
</dbReference>
<dbReference type="Pfam" id="PF02755">
    <property type="entry name" value="RPEL"/>
    <property type="match status" value="1"/>
</dbReference>
<proteinExistence type="inferred from homology"/>
<sequence>MEVAKDTDPPNSGPVTIRAHFIPEPTTARIVDDRDVDEKGFTCTNEDVWMRVESCTDCTSDENGLRARRSLPFRSSKFWLRLIRPWKWRHVKRKLQRSGSERSRKLMSTRTSVCPPSPSLPNLHSATVQSSQEESVPYRSSSDDRLSADPKTSTCNSVDRPTSLPSTSILPVQVAPSCVTNVRIDDQPVQDNNQGVGEPLNSSESRMNGEEDYFESNIESSILLEGYVGIEAKEPNLAARPEKPVLKKPGQPSRLRVRKRISESRGDSTRTFRTDSLPTHLTDDSDSDNPIEYRDDDGSHLRYPPTTSRYEEEDEEEEVPIGGGGLAAKVQRKDTLALRLDAPPCKDDICGQTADDRRTLMHKASIKLERKLSERPSAVELEDRNILRRDGGAKTMEEKRKLLLRKLSFRPTIAQLKEQQIIQFNDYVEVTQAEAYDRKADKPWTRLTSTDKALIRKELNDFKALEMDVHEESRIFTRFHRP</sequence>
<feature type="compositionally biased region" description="Basic and acidic residues" evidence="5">
    <location>
        <begin position="291"/>
        <end position="300"/>
    </location>
</feature>
<evidence type="ECO:0000256" key="2">
    <source>
        <dbReference type="ARBA" id="ARBA00022737"/>
    </source>
</evidence>
<comment type="caution">
    <text evidence="6">The sequence shown here is derived from an EMBL/GenBank/DDBJ whole genome shotgun (WGS) entry which is preliminary data.</text>
</comment>
<protein>
    <recommendedName>
        <fullName evidence="8">RPEL repeat protein</fullName>
    </recommendedName>
</protein>
<feature type="compositionally biased region" description="Polar residues" evidence="5">
    <location>
        <begin position="189"/>
        <end position="206"/>
    </location>
</feature>
<keyword evidence="7" id="KW-1185">Reference proteome</keyword>
<keyword evidence="2" id="KW-0677">Repeat</keyword>
<dbReference type="PROSITE" id="PS51073">
    <property type="entry name" value="RPEL"/>
    <property type="match status" value="2"/>
</dbReference>
<feature type="compositionally biased region" description="Polar residues" evidence="5">
    <location>
        <begin position="150"/>
        <end position="168"/>
    </location>
</feature>
<dbReference type="Proteomes" id="UP001303046">
    <property type="component" value="Unassembled WGS sequence"/>
</dbReference>
<gene>
    <name evidence="6" type="primary">Necator_chrI.g392</name>
    <name evidence="6" type="ORF">RB195_004271</name>
</gene>
<dbReference type="PANTHER" id="PTHR12751">
    <property type="entry name" value="PHOSPHATASE AND ACTIN REGULATOR PHACTR"/>
    <property type="match status" value="1"/>
</dbReference>
<feature type="region of interest" description="Disordered" evidence="5">
    <location>
        <begin position="239"/>
        <end position="322"/>
    </location>
</feature>
<dbReference type="Gene3D" id="6.10.140.2130">
    <property type="match status" value="1"/>
</dbReference>
<evidence type="ECO:0000256" key="1">
    <source>
        <dbReference type="ARBA" id="ARBA00009795"/>
    </source>
</evidence>
<feature type="compositionally biased region" description="Polar residues" evidence="5">
    <location>
        <begin position="106"/>
        <end position="140"/>
    </location>
</feature>
<accession>A0ABR1BIW8</accession>
<name>A0ABR1BIW8_NECAM</name>
<dbReference type="EMBL" id="JAVFWL010000001">
    <property type="protein sequence ID" value="KAK6725845.1"/>
    <property type="molecule type" value="Genomic_DNA"/>
</dbReference>
<feature type="region of interest" description="Disordered" evidence="5">
    <location>
        <begin position="185"/>
        <end position="207"/>
    </location>
</feature>
<feature type="repeat" description="RPEL" evidence="4">
    <location>
        <begin position="401"/>
        <end position="426"/>
    </location>
</feature>
<dbReference type="InterPro" id="IPR004018">
    <property type="entry name" value="RPEL_repeat"/>
</dbReference>
<keyword evidence="3" id="KW-0009">Actin-binding</keyword>
<comment type="similarity">
    <text evidence="1">Belongs to the phosphatase and actin regulator family.</text>
</comment>
<evidence type="ECO:0000256" key="4">
    <source>
        <dbReference type="PROSITE-ProRule" id="PRU00401"/>
    </source>
</evidence>
<evidence type="ECO:0000313" key="6">
    <source>
        <dbReference type="EMBL" id="KAK6725845.1"/>
    </source>
</evidence>
<feature type="repeat" description="RPEL" evidence="4">
    <location>
        <begin position="366"/>
        <end position="391"/>
    </location>
</feature>
<dbReference type="PANTHER" id="PTHR12751:SF18">
    <property type="entry name" value="PHOSPHATASE AND ACTIN REGULATOR 1"/>
    <property type="match status" value="1"/>
</dbReference>
<feature type="compositionally biased region" description="Basic and acidic residues" evidence="5">
    <location>
        <begin position="260"/>
        <end position="273"/>
    </location>
</feature>
<dbReference type="SMART" id="SM00707">
    <property type="entry name" value="RPEL"/>
    <property type="match status" value="2"/>
</dbReference>
<evidence type="ECO:0000313" key="7">
    <source>
        <dbReference type="Proteomes" id="UP001303046"/>
    </source>
</evidence>